<proteinExistence type="predicted"/>
<reference evidence="1" key="1">
    <citation type="submission" date="2019-03" db="EMBL/GenBank/DDBJ databases">
        <title>Candidatus Syntrophosphaera thermopropionivorans: a novel player in syntrophic propionate oxidation during anaerobic digestion.</title>
        <authorList>
            <person name="Dyksma S."/>
        </authorList>
    </citation>
    <scope>NUCLEOTIDE SEQUENCE</scope>
    <source>
        <strain evidence="1">W5</strain>
    </source>
</reference>
<name>A0AC61QK73_9BACT</name>
<dbReference type="EMBL" id="SMOG01000003">
    <property type="protein sequence ID" value="TDF73845.1"/>
    <property type="molecule type" value="Genomic_DNA"/>
</dbReference>
<dbReference type="Proteomes" id="UP000294588">
    <property type="component" value="Unassembled WGS sequence"/>
</dbReference>
<sequence>MSLKRNLRVTFVLVLLIMSLIISCSESPTQVTIRDDNQDHVAHLAPDPNILGNTEMFFIPETIQGSAIWIINGPSANVGVDIRDKSNSAFIYYADSYIGAGSNSAQTGTQIPWNRWMRVRLVVYKSGLSGAIVNFIQFLGLDFFDSLEDYMIEQIYENDVFLSSDGIYKTIPVTYK</sequence>
<organism evidence="1 2">
    <name type="scientific">Candidatus Syntrophosphaera thermopropionivorans</name>
    <dbReference type="NCBI Taxonomy" id="2593015"/>
    <lineage>
        <taxon>Bacteria</taxon>
        <taxon>Pseudomonadati</taxon>
        <taxon>Candidatus Cloacimonadota</taxon>
        <taxon>Candidatus Cloacimonadia</taxon>
        <taxon>Candidatus Cloacimonadales</taxon>
        <taxon>Candidatus Cloacimonadaceae</taxon>
        <taxon>Candidatus Syntrophosphaera</taxon>
    </lineage>
</organism>
<evidence type="ECO:0000313" key="1">
    <source>
        <dbReference type="EMBL" id="TDF73845.1"/>
    </source>
</evidence>
<accession>A0AC61QK73</accession>
<comment type="caution">
    <text evidence="1">The sequence shown here is derived from an EMBL/GenBank/DDBJ whole genome shotgun (WGS) entry which is preliminary data.</text>
</comment>
<keyword evidence="2" id="KW-1185">Reference proteome</keyword>
<gene>
    <name evidence="1" type="ORF">E0946_02185</name>
</gene>
<protein>
    <submittedName>
        <fullName evidence="1">Uncharacterized protein</fullName>
    </submittedName>
</protein>
<evidence type="ECO:0000313" key="2">
    <source>
        <dbReference type="Proteomes" id="UP000294588"/>
    </source>
</evidence>